<dbReference type="PANTHER" id="PTHR48024">
    <property type="entry name" value="GEO13361P1-RELATED"/>
    <property type="match status" value="1"/>
</dbReference>
<dbReference type="PROSITE" id="PS50102">
    <property type="entry name" value="RRM"/>
    <property type="match status" value="2"/>
</dbReference>
<evidence type="ECO:0000256" key="2">
    <source>
        <dbReference type="PROSITE-ProRule" id="PRU00176"/>
    </source>
</evidence>
<feature type="domain" description="RRM" evidence="3">
    <location>
        <begin position="107"/>
        <end position="178"/>
    </location>
</feature>
<dbReference type="SMART" id="SM00360">
    <property type="entry name" value="RRM"/>
    <property type="match status" value="2"/>
</dbReference>
<dbReference type="InterPro" id="IPR012677">
    <property type="entry name" value="Nucleotide-bd_a/b_plait_sf"/>
</dbReference>
<dbReference type="OrthoDB" id="439808at2759"/>
<dbReference type="InterPro" id="IPR035979">
    <property type="entry name" value="RBD_domain_sf"/>
</dbReference>
<dbReference type="KEGG" id="egl:EGR_08983"/>
<evidence type="ECO:0000259" key="3">
    <source>
        <dbReference type="PROSITE" id="PS50102"/>
    </source>
</evidence>
<dbReference type="RefSeq" id="XP_024347374.1">
    <property type="nucleotide sequence ID" value="XM_024498232.1"/>
</dbReference>
<dbReference type="PANTHER" id="PTHR48024:SF56">
    <property type="entry name" value="HETEROGENEOUS NUCLEAR RIBONUCLEOPROTEIN A0"/>
    <property type="match status" value="1"/>
</dbReference>
<dbReference type="AlphaFoldDB" id="W6U4U7"/>
<dbReference type="InterPro" id="IPR050886">
    <property type="entry name" value="RNA-binding_reg"/>
</dbReference>
<protein>
    <submittedName>
        <fullName evidence="4">DAZ-associated protein</fullName>
    </submittedName>
</protein>
<dbReference type="CTD" id="36344698"/>
<dbReference type="EMBL" id="APAU02000126">
    <property type="protein sequence ID" value="EUB56178.1"/>
    <property type="molecule type" value="Genomic_DNA"/>
</dbReference>
<feature type="domain" description="RRM" evidence="3">
    <location>
        <begin position="11"/>
        <end position="95"/>
    </location>
</feature>
<proteinExistence type="predicted"/>
<comment type="caution">
    <text evidence="4">The sequence shown here is derived from an EMBL/GenBank/DDBJ whole genome shotgun (WGS) entry which is preliminary data.</text>
</comment>
<dbReference type="GO" id="GO:0003723">
    <property type="term" value="F:RNA binding"/>
    <property type="evidence" value="ECO:0007669"/>
    <property type="project" value="UniProtKB-UniRule"/>
</dbReference>
<dbReference type="InterPro" id="IPR000504">
    <property type="entry name" value="RRM_dom"/>
</dbReference>
<reference evidence="4 5" key="1">
    <citation type="journal article" date="2013" name="Nat. Genet.">
        <title>The genome of the hydatid tapeworm Echinococcus granulosus.</title>
        <authorList>
            <person name="Zheng H."/>
            <person name="Zhang W."/>
            <person name="Zhang L."/>
            <person name="Zhang Z."/>
            <person name="Li J."/>
            <person name="Lu G."/>
            <person name="Zhu Y."/>
            <person name="Wang Y."/>
            <person name="Huang Y."/>
            <person name="Liu J."/>
            <person name="Kang H."/>
            <person name="Chen J."/>
            <person name="Wang L."/>
            <person name="Chen A."/>
            <person name="Yu S."/>
            <person name="Gao Z."/>
            <person name="Jin L."/>
            <person name="Gu W."/>
            <person name="Wang Z."/>
            <person name="Zhao L."/>
            <person name="Shi B."/>
            <person name="Wen H."/>
            <person name="Lin R."/>
            <person name="Jones M.K."/>
            <person name="Brejova B."/>
            <person name="Vinar T."/>
            <person name="Zhao G."/>
            <person name="McManus D.P."/>
            <person name="Chen Z."/>
            <person name="Zhou Y."/>
            <person name="Wang S."/>
        </authorList>
    </citation>
    <scope>NUCLEOTIDE SEQUENCE [LARGE SCALE GENOMIC DNA]</scope>
</reference>
<evidence type="ECO:0000313" key="5">
    <source>
        <dbReference type="Proteomes" id="UP000019149"/>
    </source>
</evidence>
<dbReference type="Proteomes" id="UP000019149">
    <property type="component" value="Unassembled WGS sequence"/>
</dbReference>
<dbReference type="GO" id="GO:0005634">
    <property type="term" value="C:nucleus"/>
    <property type="evidence" value="ECO:0007669"/>
    <property type="project" value="TreeGrafter"/>
</dbReference>
<gene>
    <name evidence="4" type="ORF">EGR_08983</name>
</gene>
<sequence length="180" mass="20186">MHFRKVTSSRVKLYVGGLRLNHTDSQLRQRSAQYGSVINCHIVQDWETKESRGFGFVTFREEAHATRALADYPHFIDDDPITDKEKKMAVSSAAKKSKPSSGNKTAHRLVVHNLTPAIGKKTIRKLVSQFGALTKVKIDKAEHKAFVEFSTLEAIQMAMAAAPLRIKDVDLRVSLPDDQN</sequence>
<dbReference type="Gene3D" id="3.30.70.330">
    <property type="match status" value="2"/>
</dbReference>
<organism evidence="4 5">
    <name type="scientific">Echinococcus granulosus</name>
    <name type="common">Hydatid tapeworm</name>
    <dbReference type="NCBI Taxonomy" id="6210"/>
    <lineage>
        <taxon>Eukaryota</taxon>
        <taxon>Metazoa</taxon>
        <taxon>Spiralia</taxon>
        <taxon>Lophotrochozoa</taxon>
        <taxon>Platyhelminthes</taxon>
        <taxon>Cestoda</taxon>
        <taxon>Eucestoda</taxon>
        <taxon>Cyclophyllidea</taxon>
        <taxon>Taeniidae</taxon>
        <taxon>Echinococcus</taxon>
        <taxon>Echinococcus granulosus group</taxon>
    </lineage>
</organism>
<name>W6U4U7_ECHGR</name>
<dbReference type="GeneID" id="36344698"/>
<keyword evidence="5" id="KW-1185">Reference proteome</keyword>
<accession>W6U4U7</accession>
<evidence type="ECO:0000313" key="4">
    <source>
        <dbReference type="EMBL" id="EUB56178.1"/>
    </source>
</evidence>
<dbReference type="STRING" id="6210.W6U4U7"/>
<dbReference type="OMA" id="DFEFREY"/>
<dbReference type="Pfam" id="PF00076">
    <property type="entry name" value="RRM_1"/>
    <property type="match status" value="2"/>
</dbReference>
<dbReference type="CDD" id="cd00590">
    <property type="entry name" value="RRM_SF"/>
    <property type="match status" value="1"/>
</dbReference>
<dbReference type="SUPFAM" id="SSF54928">
    <property type="entry name" value="RNA-binding domain, RBD"/>
    <property type="match status" value="1"/>
</dbReference>
<evidence type="ECO:0000256" key="1">
    <source>
        <dbReference type="ARBA" id="ARBA00022884"/>
    </source>
</evidence>
<keyword evidence="1 2" id="KW-0694">RNA-binding</keyword>